<accession>A0AA96RJI7</accession>
<gene>
    <name evidence="6" type="ORF">MJB10_04625</name>
</gene>
<reference evidence="6" key="1">
    <citation type="submission" date="2022-02" db="EMBL/GenBank/DDBJ databases">
        <title>Paenibacillus sp. MBLB1832 Whole Genome Shotgun Sequencing.</title>
        <authorList>
            <person name="Hwang C.Y."/>
            <person name="Cho E.-S."/>
            <person name="Seo M.-J."/>
        </authorList>
    </citation>
    <scope>NUCLEOTIDE SEQUENCE</scope>
    <source>
        <strain evidence="6">MBLB1832</strain>
    </source>
</reference>
<keyword evidence="1" id="KW-0805">Transcription regulation</keyword>
<feature type="domain" description="HTH cro/C1-type" evidence="5">
    <location>
        <begin position="8"/>
        <end position="55"/>
    </location>
</feature>
<evidence type="ECO:0000259" key="4">
    <source>
        <dbReference type="PROSITE" id="PS50932"/>
    </source>
</evidence>
<sequence length="339" mass="38589">MVREKKPTLKEIAELAGVTKATVSLVLNNTGRVSQELREKVKRIADELDYRPNVIAQGLARQHMKLIGMVIPSFHDDFSHEVFLGIENYAKERGYKILVGLTNNEGAAEDSIIEEFLQLNSAGLIIQPSPQVDSKERMYRKLMQEKVPFAFYTRYPLDGNTDYNRVLCDDVLGGRLAVQHLIEKGHQRIAFYTNRYVKGTNDTINKRKGYELAHQQAGLPVDPQLTISSDMFSDERPISDWVREHGVTAIFVSTDYSAINIMEKLQNNGIRIPEDVAIVGYDDIRMAKLCTPKLTTVRVPKKEIGMKTAEMVLSMIEHPIKRHQHEVIEMPELVIRRSS</sequence>
<dbReference type="InterPro" id="IPR001387">
    <property type="entry name" value="Cro/C1-type_HTH"/>
</dbReference>
<keyword evidence="2 6" id="KW-0238">DNA-binding</keyword>
<evidence type="ECO:0000259" key="5">
    <source>
        <dbReference type="PROSITE" id="PS50943"/>
    </source>
</evidence>
<dbReference type="CDD" id="cd01541">
    <property type="entry name" value="PBP1_AraR"/>
    <property type="match status" value="1"/>
</dbReference>
<evidence type="ECO:0000313" key="6">
    <source>
        <dbReference type="EMBL" id="WNR45423.1"/>
    </source>
</evidence>
<dbReference type="PROSITE" id="PS00356">
    <property type="entry name" value="HTH_LACI_1"/>
    <property type="match status" value="1"/>
</dbReference>
<dbReference type="Gene3D" id="1.10.260.40">
    <property type="entry name" value="lambda repressor-like DNA-binding domains"/>
    <property type="match status" value="1"/>
</dbReference>
<protein>
    <submittedName>
        <fullName evidence="6">LacI family DNA-binding transcriptional regulator</fullName>
    </submittedName>
</protein>
<feature type="domain" description="HTH lacI-type" evidence="4">
    <location>
        <begin position="7"/>
        <end position="61"/>
    </location>
</feature>
<dbReference type="KEGG" id="proo:MJB10_04625"/>
<dbReference type="AlphaFoldDB" id="A0AA96RJI7"/>
<keyword evidence="7" id="KW-1185">Reference proteome</keyword>
<dbReference type="InterPro" id="IPR046335">
    <property type="entry name" value="LacI/GalR-like_sensor"/>
</dbReference>
<dbReference type="SUPFAM" id="SSF47413">
    <property type="entry name" value="lambda repressor-like DNA-binding domains"/>
    <property type="match status" value="1"/>
</dbReference>
<dbReference type="InterPro" id="IPR028082">
    <property type="entry name" value="Peripla_BP_I"/>
</dbReference>
<dbReference type="Pfam" id="PF13377">
    <property type="entry name" value="Peripla_BP_3"/>
    <property type="match status" value="1"/>
</dbReference>
<evidence type="ECO:0000256" key="2">
    <source>
        <dbReference type="ARBA" id="ARBA00023125"/>
    </source>
</evidence>
<evidence type="ECO:0000256" key="3">
    <source>
        <dbReference type="ARBA" id="ARBA00023163"/>
    </source>
</evidence>
<evidence type="ECO:0000256" key="1">
    <source>
        <dbReference type="ARBA" id="ARBA00023015"/>
    </source>
</evidence>
<evidence type="ECO:0000313" key="7">
    <source>
        <dbReference type="Proteomes" id="UP001304650"/>
    </source>
</evidence>
<keyword evidence="3" id="KW-0804">Transcription</keyword>
<dbReference type="GO" id="GO:0000976">
    <property type="term" value="F:transcription cis-regulatory region binding"/>
    <property type="evidence" value="ECO:0007669"/>
    <property type="project" value="TreeGrafter"/>
</dbReference>
<dbReference type="SUPFAM" id="SSF53822">
    <property type="entry name" value="Periplasmic binding protein-like I"/>
    <property type="match status" value="1"/>
</dbReference>
<dbReference type="PROSITE" id="PS50932">
    <property type="entry name" value="HTH_LACI_2"/>
    <property type="match status" value="1"/>
</dbReference>
<dbReference type="CDD" id="cd01392">
    <property type="entry name" value="HTH_LacI"/>
    <property type="match status" value="1"/>
</dbReference>
<dbReference type="PROSITE" id="PS50943">
    <property type="entry name" value="HTH_CROC1"/>
    <property type="match status" value="1"/>
</dbReference>
<dbReference type="Proteomes" id="UP001304650">
    <property type="component" value="Chromosome"/>
</dbReference>
<dbReference type="InterPro" id="IPR010982">
    <property type="entry name" value="Lambda_DNA-bd_dom_sf"/>
</dbReference>
<dbReference type="SMART" id="SM00354">
    <property type="entry name" value="HTH_LACI"/>
    <property type="match status" value="1"/>
</dbReference>
<name>A0AA96RJI7_9BACL</name>
<dbReference type="InterPro" id="IPR000843">
    <property type="entry name" value="HTH_LacI"/>
</dbReference>
<dbReference type="Pfam" id="PF00356">
    <property type="entry name" value="LacI"/>
    <property type="match status" value="1"/>
</dbReference>
<dbReference type="GO" id="GO:0003700">
    <property type="term" value="F:DNA-binding transcription factor activity"/>
    <property type="evidence" value="ECO:0007669"/>
    <property type="project" value="TreeGrafter"/>
</dbReference>
<dbReference type="Gene3D" id="3.40.50.2300">
    <property type="match status" value="2"/>
</dbReference>
<dbReference type="PANTHER" id="PTHR30146">
    <property type="entry name" value="LACI-RELATED TRANSCRIPTIONAL REPRESSOR"/>
    <property type="match status" value="1"/>
</dbReference>
<dbReference type="InterPro" id="IPR033532">
    <property type="entry name" value="AraR_ligand_bind_dom"/>
</dbReference>
<dbReference type="EMBL" id="CP130319">
    <property type="protein sequence ID" value="WNR45423.1"/>
    <property type="molecule type" value="Genomic_DNA"/>
</dbReference>
<dbReference type="RefSeq" id="WP_314802157.1">
    <property type="nucleotide sequence ID" value="NZ_CP130319.1"/>
</dbReference>
<organism evidence="6 7">
    <name type="scientific">Paenibacillus roseopurpureus</name>
    <dbReference type="NCBI Taxonomy" id="2918901"/>
    <lineage>
        <taxon>Bacteria</taxon>
        <taxon>Bacillati</taxon>
        <taxon>Bacillota</taxon>
        <taxon>Bacilli</taxon>
        <taxon>Bacillales</taxon>
        <taxon>Paenibacillaceae</taxon>
        <taxon>Paenibacillus</taxon>
    </lineage>
</organism>
<proteinExistence type="predicted"/>
<dbReference type="PANTHER" id="PTHR30146:SF154">
    <property type="entry name" value="TRANSCRIPTION REGULATOR, MEMBER OF GALR FAMILY"/>
    <property type="match status" value="1"/>
</dbReference>